<dbReference type="EMBL" id="JAWWNJ010000043">
    <property type="protein sequence ID" value="KAK7019624.1"/>
    <property type="molecule type" value="Genomic_DNA"/>
</dbReference>
<reference evidence="3 4" key="1">
    <citation type="journal article" date="2024" name="J Genomics">
        <title>Draft genome sequencing and assembly of Favolaschia claudopus CIRM-BRFM 2984 isolated from oak limbs.</title>
        <authorList>
            <person name="Navarro D."/>
            <person name="Drula E."/>
            <person name="Chaduli D."/>
            <person name="Cazenave R."/>
            <person name="Ahrendt S."/>
            <person name="Wang J."/>
            <person name="Lipzen A."/>
            <person name="Daum C."/>
            <person name="Barry K."/>
            <person name="Grigoriev I.V."/>
            <person name="Favel A."/>
            <person name="Rosso M.N."/>
            <person name="Martin F."/>
        </authorList>
    </citation>
    <scope>NUCLEOTIDE SEQUENCE [LARGE SCALE GENOMIC DNA]</scope>
    <source>
        <strain evidence="3 4">CIRM-BRFM 2984</strain>
    </source>
</reference>
<gene>
    <name evidence="3" type="ORF">R3P38DRAFT_3554160</name>
</gene>
<feature type="transmembrane region" description="Helical" evidence="1">
    <location>
        <begin position="159"/>
        <end position="178"/>
    </location>
</feature>
<keyword evidence="1" id="KW-0812">Transmembrane</keyword>
<evidence type="ECO:0000313" key="4">
    <source>
        <dbReference type="Proteomes" id="UP001362999"/>
    </source>
</evidence>
<sequence>MKKSASRSSAPDCGSPVLSDRQYIRCDSDWQNSFNSTDSYDTAGAKIWSVYVSEAEKYDRALVDSWKSDMEGLLIFVSLSLISGRRVGPNGPQAGLFSAILTAFLIESYKTLTPDSGDDMKTLLIQISTQLSGIANGTSVDLPAPESFVPPTSSLVCNLLWFISLGLSLSCALVATLVEQWARDFKYKTERHSAPVRRARIFSYLYYGLKRFNVHVVVEIIPLLLHSSLILFFAGLVAFLVPVNKAVMIIVIIMLGIVVIAYTMLTVFPLFSRQSPYQTPLSAGVWRAIQLIQPIWRSTPDRCTEPDTMIDAMNIAALEDSDQRMDRDCHALSWTVKSLSDDVELEPFLEGIVDALATTSSNRTLYDEPIRRLLQRRDVRLISRVDEFLRHSDNRILTPETRIRRQLVAMKCLWAMAIIPVRRSGPFARHPIELEPLPLDQLLYSRFPFPSELSYYLGPPVVWQHELSTLAVLRMNLSITATDTISNTVTFLNNHQLSGHEEIPSYIREPLRVLASTCDLWYIRIRIRPSSTSSRWAELSYQTIKDLCFIANSFPYTDVSGKSMTLVECLAALNSLHKEFIRLGREDFLDFMVYAARLESPPYLLDETKSALFWCWHDRREAVSPNIAAKIFNACNTVIDSQCNVHARYQHHVDNILATLLDLVSDFQKSSPNSNVSLPSNLSAYLSKPYFDPSKSVVFRKCDRWWLCSCLTMELTTKLPHVRSDSSEQILMAMWEVAAKKVASWDRSRLRLMDPSYPHVPTHPSQSMLAALCEITDNHKAISIIPLVQTAVLNDSSDLRLGPAAKVPAYPTLADKGLTLTILDMRVAILSKFIHDASNLQFPPYKVNETMSSLTSFVPDRALDGGVSPPQQLDFANNWKAAFEHDNPEGFHATMVEVIASCSLLQTYWDHDSVNRDGTEIGLPQSRWLDDHEAVRVFLEGVDMAERREEITPKSRTRLAAIRESLMTVLEQVEGGIAKSPTSTIDLEALNISW</sequence>
<dbReference type="Pfam" id="PF20153">
    <property type="entry name" value="DUF6535"/>
    <property type="match status" value="1"/>
</dbReference>
<keyword evidence="4" id="KW-1185">Reference proteome</keyword>
<feature type="domain" description="DUF6535" evidence="2">
    <location>
        <begin position="48"/>
        <end position="241"/>
    </location>
</feature>
<dbReference type="Proteomes" id="UP001362999">
    <property type="component" value="Unassembled WGS sequence"/>
</dbReference>
<keyword evidence="1" id="KW-1133">Transmembrane helix</keyword>
<protein>
    <recommendedName>
        <fullName evidence="2">DUF6535 domain-containing protein</fullName>
    </recommendedName>
</protein>
<organism evidence="3 4">
    <name type="scientific">Favolaschia claudopus</name>
    <dbReference type="NCBI Taxonomy" id="2862362"/>
    <lineage>
        <taxon>Eukaryota</taxon>
        <taxon>Fungi</taxon>
        <taxon>Dikarya</taxon>
        <taxon>Basidiomycota</taxon>
        <taxon>Agaricomycotina</taxon>
        <taxon>Agaricomycetes</taxon>
        <taxon>Agaricomycetidae</taxon>
        <taxon>Agaricales</taxon>
        <taxon>Marasmiineae</taxon>
        <taxon>Mycenaceae</taxon>
        <taxon>Favolaschia</taxon>
    </lineage>
</organism>
<name>A0AAW0B104_9AGAR</name>
<dbReference type="InterPro" id="IPR045338">
    <property type="entry name" value="DUF6535"/>
</dbReference>
<dbReference type="AlphaFoldDB" id="A0AAW0B104"/>
<accession>A0AAW0B104</accession>
<feature type="transmembrane region" description="Helical" evidence="1">
    <location>
        <begin position="220"/>
        <end position="241"/>
    </location>
</feature>
<keyword evidence="1" id="KW-0472">Membrane</keyword>
<evidence type="ECO:0000259" key="2">
    <source>
        <dbReference type="Pfam" id="PF20153"/>
    </source>
</evidence>
<evidence type="ECO:0000313" key="3">
    <source>
        <dbReference type="EMBL" id="KAK7019624.1"/>
    </source>
</evidence>
<proteinExistence type="predicted"/>
<comment type="caution">
    <text evidence="3">The sequence shown here is derived from an EMBL/GenBank/DDBJ whole genome shotgun (WGS) entry which is preliminary data.</text>
</comment>
<feature type="transmembrane region" description="Helical" evidence="1">
    <location>
        <begin position="247"/>
        <end position="271"/>
    </location>
</feature>
<evidence type="ECO:0000256" key="1">
    <source>
        <dbReference type="SAM" id="Phobius"/>
    </source>
</evidence>